<reference evidence="8" key="1">
    <citation type="submission" date="2021-06" db="EMBL/GenBank/DDBJ databases">
        <authorList>
            <person name="Kallberg Y."/>
            <person name="Tangrot J."/>
            <person name="Rosling A."/>
        </authorList>
    </citation>
    <scope>NUCLEOTIDE SEQUENCE</scope>
    <source>
        <strain evidence="8">FL966</strain>
    </source>
</reference>
<dbReference type="EMBL" id="CAJVQA010010725">
    <property type="protein sequence ID" value="CAG8700083.1"/>
    <property type="molecule type" value="Genomic_DNA"/>
</dbReference>
<evidence type="ECO:0000313" key="9">
    <source>
        <dbReference type="Proteomes" id="UP000789759"/>
    </source>
</evidence>
<gene>
    <name evidence="8" type="ORF">CPELLU_LOCUS11776</name>
</gene>
<protein>
    <recommendedName>
        <fullName evidence="6">Deoxyuridine 5'-triphosphate nucleotidohydrolase</fullName>
        <shortName evidence="6">dUTPase</shortName>
        <ecNumber evidence="6">3.6.1.23</ecNumber>
    </recommendedName>
    <alternativeName>
        <fullName evidence="6">dUTP pyrophosphatase</fullName>
    </alternativeName>
</protein>
<proteinExistence type="inferred from homology"/>
<dbReference type="Proteomes" id="UP000789759">
    <property type="component" value="Unassembled WGS sequence"/>
</dbReference>
<evidence type="ECO:0000256" key="3">
    <source>
        <dbReference type="ARBA" id="ARBA00011233"/>
    </source>
</evidence>
<feature type="domain" description="dUTPase-like" evidence="7">
    <location>
        <begin position="46"/>
        <end position="157"/>
    </location>
</feature>
<dbReference type="OrthoDB" id="10261072at2759"/>
<comment type="subunit">
    <text evidence="3 6">Homotrimer.</text>
</comment>
<evidence type="ECO:0000256" key="6">
    <source>
        <dbReference type="RuleBase" id="RU367024"/>
    </source>
</evidence>
<keyword evidence="6" id="KW-0479">Metal-binding</keyword>
<organism evidence="8 9">
    <name type="scientific">Cetraspora pellucida</name>
    <dbReference type="NCBI Taxonomy" id="1433469"/>
    <lineage>
        <taxon>Eukaryota</taxon>
        <taxon>Fungi</taxon>
        <taxon>Fungi incertae sedis</taxon>
        <taxon>Mucoromycota</taxon>
        <taxon>Glomeromycotina</taxon>
        <taxon>Glomeromycetes</taxon>
        <taxon>Diversisporales</taxon>
        <taxon>Gigasporaceae</taxon>
        <taxon>Cetraspora</taxon>
    </lineage>
</organism>
<dbReference type="NCBIfam" id="TIGR00576">
    <property type="entry name" value="dut"/>
    <property type="match status" value="1"/>
</dbReference>
<comment type="cofactor">
    <cofactor evidence="6">
        <name>Mg(2+)</name>
        <dbReference type="ChEBI" id="CHEBI:18420"/>
    </cofactor>
</comment>
<dbReference type="SUPFAM" id="SSF51283">
    <property type="entry name" value="dUTPase-like"/>
    <property type="match status" value="1"/>
</dbReference>
<dbReference type="CDD" id="cd07557">
    <property type="entry name" value="trimeric_dUTPase"/>
    <property type="match status" value="1"/>
</dbReference>
<evidence type="ECO:0000313" key="8">
    <source>
        <dbReference type="EMBL" id="CAG8700083.1"/>
    </source>
</evidence>
<accession>A0A9N9HQ58</accession>
<evidence type="ECO:0000256" key="4">
    <source>
        <dbReference type="ARBA" id="ARBA00022801"/>
    </source>
</evidence>
<evidence type="ECO:0000256" key="5">
    <source>
        <dbReference type="ARBA" id="ARBA00023080"/>
    </source>
</evidence>
<name>A0A9N9HQ58_9GLOM</name>
<keyword evidence="5 6" id="KW-0546">Nucleotide metabolism</keyword>
<dbReference type="EC" id="3.6.1.23" evidence="6"/>
<comment type="similarity">
    <text evidence="2 6">Belongs to the dUTPase family.</text>
</comment>
<dbReference type="InterPro" id="IPR036157">
    <property type="entry name" value="dUTPase-like_sf"/>
</dbReference>
<comment type="catalytic activity">
    <reaction evidence="6">
        <text>dUTP + H2O = dUMP + diphosphate + H(+)</text>
        <dbReference type="Rhea" id="RHEA:10248"/>
        <dbReference type="ChEBI" id="CHEBI:15377"/>
        <dbReference type="ChEBI" id="CHEBI:15378"/>
        <dbReference type="ChEBI" id="CHEBI:33019"/>
        <dbReference type="ChEBI" id="CHEBI:61555"/>
        <dbReference type="ChEBI" id="CHEBI:246422"/>
        <dbReference type="EC" id="3.6.1.23"/>
    </reaction>
</comment>
<dbReference type="Gene3D" id="2.70.40.10">
    <property type="match status" value="1"/>
</dbReference>
<evidence type="ECO:0000259" key="7">
    <source>
        <dbReference type="Pfam" id="PF00692"/>
    </source>
</evidence>
<sequence>MPNTEVSENPVVLDSSKKRKLSVADTVSTMPTADSSKLLVKRLSEKAKLPFRVSPQAAGYDLYSAVEMVVPAKGKALVNTDISIALPEGTYGRVAPRSGLALKHFLDCGAGVIDADFRGPVGVLLFNFGDEDYKVKEGERIAQLILERIYTPEVVETDVNIS</sequence>
<keyword evidence="9" id="KW-1185">Reference proteome</keyword>
<dbReference type="GO" id="GO:0046081">
    <property type="term" value="P:dUTP catabolic process"/>
    <property type="evidence" value="ECO:0007669"/>
    <property type="project" value="UniProtKB-UniRule"/>
</dbReference>
<dbReference type="PANTHER" id="PTHR11241">
    <property type="entry name" value="DEOXYURIDINE 5'-TRIPHOSPHATE NUCLEOTIDOHYDROLASE"/>
    <property type="match status" value="1"/>
</dbReference>
<dbReference type="GO" id="GO:0006226">
    <property type="term" value="P:dUMP biosynthetic process"/>
    <property type="evidence" value="ECO:0007669"/>
    <property type="project" value="UniProtKB-UniRule"/>
</dbReference>
<dbReference type="PANTHER" id="PTHR11241:SF0">
    <property type="entry name" value="DEOXYURIDINE 5'-TRIPHOSPHATE NUCLEOTIDOHYDROLASE"/>
    <property type="match status" value="1"/>
</dbReference>
<dbReference type="AlphaFoldDB" id="A0A9N9HQ58"/>
<keyword evidence="6" id="KW-0460">Magnesium</keyword>
<dbReference type="InterPro" id="IPR033704">
    <property type="entry name" value="dUTPase_trimeric"/>
</dbReference>
<comment type="function">
    <text evidence="6">Involved in nucleotide metabolism via production of dUMP, the immediate precursor of thymidine nucleotides, and decreases the intracellular concentration of dUTP so that uracil cannot be incorporated into DNA.</text>
</comment>
<dbReference type="Pfam" id="PF00692">
    <property type="entry name" value="dUTPase"/>
    <property type="match status" value="1"/>
</dbReference>
<comment type="pathway">
    <text evidence="1 6">Pyrimidine metabolism; dUMP biosynthesis; dUMP from dCTP (dUTP route): step 2/2.</text>
</comment>
<dbReference type="InterPro" id="IPR029054">
    <property type="entry name" value="dUTPase-like"/>
</dbReference>
<dbReference type="InterPro" id="IPR008181">
    <property type="entry name" value="dUTPase"/>
</dbReference>
<dbReference type="GO" id="GO:0004170">
    <property type="term" value="F:dUTP diphosphatase activity"/>
    <property type="evidence" value="ECO:0007669"/>
    <property type="project" value="UniProtKB-UniRule"/>
</dbReference>
<dbReference type="GO" id="GO:0000287">
    <property type="term" value="F:magnesium ion binding"/>
    <property type="evidence" value="ECO:0007669"/>
    <property type="project" value="UniProtKB-UniRule"/>
</dbReference>
<dbReference type="NCBIfam" id="NF001862">
    <property type="entry name" value="PRK00601.1"/>
    <property type="match status" value="1"/>
</dbReference>
<evidence type="ECO:0000256" key="2">
    <source>
        <dbReference type="ARBA" id="ARBA00006581"/>
    </source>
</evidence>
<evidence type="ECO:0000256" key="1">
    <source>
        <dbReference type="ARBA" id="ARBA00005142"/>
    </source>
</evidence>
<keyword evidence="4 6" id="KW-0378">Hydrolase</keyword>
<comment type="caution">
    <text evidence="8">The sequence shown here is derived from an EMBL/GenBank/DDBJ whole genome shotgun (WGS) entry which is preliminary data.</text>
</comment>